<name>H0I0R9_9HYPH</name>
<dbReference type="AlphaFoldDB" id="H0I0R9"/>
<dbReference type="PATRIC" id="fig|1107882.3.peg.5858"/>
<evidence type="ECO:0000313" key="1">
    <source>
        <dbReference type="EMBL" id="EHK53431.1"/>
    </source>
</evidence>
<evidence type="ECO:0000313" key="2">
    <source>
        <dbReference type="Proteomes" id="UP000003250"/>
    </source>
</evidence>
<dbReference type="EMBL" id="AHAM01000270">
    <property type="protein sequence ID" value="EHK53431.1"/>
    <property type="molecule type" value="Genomic_DNA"/>
</dbReference>
<dbReference type="Proteomes" id="UP000003250">
    <property type="component" value="Unassembled WGS sequence"/>
</dbReference>
<organism evidence="1 2">
    <name type="scientific">Mesorhizobium alhagi CCNWXJ12-2</name>
    <dbReference type="NCBI Taxonomy" id="1107882"/>
    <lineage>
        <taxon>Bacteria</taxon>
        <taxon>Pseudomonadati</taxon>
        <taxon>Pseudomonadota</taxon>
        <taxon>Alphaproteobacteria</taxon>
        <taxon>Hyphomicrobiales</taxon>
        <taxon>Phyllobacteriaceae</taxon>
        <taxon>Allomesorhizobium</taxon>
    </lineage>
</organism>
<keyword evidence="2" id="KW-1185">Reference proteome</keyword>
<reference evidence="1 2" key="1">
    <citation type="journal article" date="2012" name="J. Bacteriol.">
        <title>Draft Genome Sequence of Mesorhizobium alhagi CCNWXJ12-2T, a Novel Salt-Resistant Species Isolated from the Desert of Northwestern China.</title>
        <authorList>
            <person name="Zhou M."/>
            <person name="Chen W."/>
            <person name="Chen H."/>
            <person name="Wei G."/>
        </authorList>
    </citation>
    <scope>NUCLEOTIDE SEQUENCE [LARGE SCALE GENOMIC DNA]</scope>
    <source>
        <strain evidence="1 2">CCNWXJ12-2</strain>
    </source>
</reference>
<dbReference type="RefSeq" id="WP_008839626.1">
    <property type="nucleotide sequence ID" value="NZ_AHAM01000270.1"/>
</dbReference>
<gene>
    <name evidence="1" type="ORF">MAXJ12_30282</name>
</gene>
<accession>H0I0R9</accession>
<proteinExistence type="predicted"/>
<protein>
    <submittedName>
        <fullName evidence="1">Uncharacterized protein</fullName>
    </submittedName>
</protein>
<sequence>MMDDDEPPKTAEYQRGDVDVLSRAPLIGTLELIGDDDQPIELELDRGSAEALMAVLTIFLLKGEGEDAPNATTPNEQ</sequence>